<keyword evidence="4" id="KW-1185">Reference proteome</keyword>
<name>A0A7D9JUY0_PARCT</name>
<dbReference type="OrthoDB" id="6022274at2759"/>
<dbReference type="EMBL" id="CACRXK020021466">
    <property type="protein sequence ID" value="CAB4035886.1"/>
    <property type="molecule type" value="Genomic_DNA"/>
</dbReference>
<evidence type="ECO:0000256" key="2">
    <source>
        <dbReference type="SAM" id="MobiDB-lite"/>
    </source>
</evidence>
<dbReference type="Proteomes" id="UP001152795">
    <property type="component" value="Unassembled WGS sequence"/>
</dbReference>
<comment type="subcellular location">
    <subcellularLocation>
        <location evidence="1">Nucleus</location>
    </subcellularLocation>
</comment>
<keyword evidence="1" id="KW-0539">Nucleus</keyword>
<evidence type="ECO:0000313" key="3">
    <source>
        <dbReference type="EMBL" id="CAB4035886.1"/>
    </source>
</evidence>
<feature type="region of interest" description="Disordered" evidence="2">
    <location>
        <begin position="35"/>
        <end position="63"/>
    </location>
</feature>
<evidence type="ECO:0000313" key="4">
    <source>
        <dbReference type="Proteomes" id="UP001152795"/>
    </source>
</evidence>
<organism evidence="3 4">
    <name type="scientific">Paramuricea clavata</name>
    <name type="common">Red gorgonian</name>
    <name type="synonym">Violescent sea-whip</name>
    <dbReference type="NCBI Taxonomy" id="317549"/>
    <lineage>
        <taxon>Eukaryota</taxon>
        <taxon>Metazoa</taxon>
        <taxon>Cnidaria</taxon>
        <taxon>Anthozoa</taxon>
        <taxon>Octocorallia</taxon>
        <taxon>Malacalcyonacea</taxon>
        <taxon>Plexauridae</taxon>
        <taxon>Paramuricea</taxon>
    </lineage>
</organism>
<proteinExistence type="predicted"/>
<dbReference type="PROSITE" id="PS51031">
    <property type="entry name" value="BESS"/>
    <property type="match status" value="1"/>
</dbReference>
<feature type="region of interest" description="Disordered" evidence="2">
    <location>
        <begin position="84"/>
        <end position="103"/>
    </location>
</feature>
<feature type="compositionally biased region" description="Low complexity" evidence="2">
    <location>
        <begin position="35"/>
        <end position="55"/>
    </location>
</feature>
<accession>A0A7D9JUY0</accession>
<protein>
    <submittedName>
        <fullName evidence="3">---NA</fullName>
    </submittedName>
</protein>
<sequence>TKLPTCEYFVELSFLRDIVTDRKTESNIPTEITIPTSSVYSTTPPTHTVTDTNSTQSNPSSCDAISIRNARKRRSDQLDELLALSLSNDKRNDKKEATNNMEQTQDEDVLFCSSLVKTFQKLKGKMNKKAKMMVMQVLLEFEDDDDNDA</sequence>
<evidence type="ECO:0000256" key="1">
    <source>
        <dbReference type="PROSITE-ProRule" id="PRU00371"/>
    </source>
</evidence>
<dbReference type="GO" id="GO:0003677">
    <property type="term" value="F:DNA binding"/>
    <property type="evidence" value="ECO:0007669"/>
    <property type="project" value="InterPro"/>
</dbReference>
<dbReference type="GO" id="GO:0005634">
    <property type="term" value="C:nucleus"/>
    <property type="evidence" value="ECO:0007669"/>
    <property type="project" value="UniProtKB-SubCell"/>
</dbReference>
<gene>
    <name evidence="3" type="ORF">PACLA_8A007504</name>
</gene>
<feature type="compositionally biased region" description="Basic and acidic residues" evidence="2">
    <location>
        <begin position="88"/>
        <end position="97"/>
    </location>
</feature>
<dbReference type="AlphaFoldDB" id="A0A7D9JUY0"/>
<dbReference type="InterPro" id="IPR004210">
    <property type="entry name" value="BESS_motif"/>
</dbReference>
<feature type="non-terminal residue" evidence="3">
    <location>
        <position position="1"/>
    </location>
</feature>
<reference evidence="3" key="1">
    <citation type="submission" date="2020-04" db="EMBL/GenBank/DDBJ databases">
        <authorList>
            <person name="Alioto T."/>
            <person name="Alioto T."/>
            <person name="Gomez Garrido J."/>
        </authorList>
    </citation>
    <scope>NUCLEOTIDE SEQUENCE</scope>
    <source>
        <strain evidence="3">A484AB</strain>
    </source>
</reference>
<comment type="caution">
    <text evidence="3">The sequence shown here is derived from an EMBL/GenBank/DDBJ whole genome shotgun (WGS) entry which is preliminary data.</text>
</comment>